<name>A0A5J4X0C1_9EUKA</name>
<comment type="caution">
    <text evidence="1">The sequence shown here is derived from an EMBL/GenBank/DDBJ whole genome shotgun (WGS) entry which is preliminary data.</text>
</comment>
<gene>
    <name evidence="1" type="ORF">EZS28_003974</name>
</gene>
<evidence type="ECO:0000313" key="1">
    <source>
        <dbReference type="EMBL" id="KAA6400503.1"/>
    </source>
</evidence>
<sequence length="76" mass="9020">MMCECIGVVFNGEDGYGDMKDECQGDYKYKDDEYGLVYYTDYYTDYVIDREVIDDEDVYDDEVNVGMRILVYKDQL</sequence>
<accession>A0A5J4X0C1</accession>
<reference evidence="1 2" key="1">
    <citation type="submission" date="2019-03" db="EMBL/GenBank/DDBJ databases">
        <title>Single cell metagenomics reveals metabolic interactions within the superorganism composed of flagellate Streblomastix strix and complex community of Bacteroidetes bacteria on its surface.</title>
        <authorList>
            <person name="Treitli S.C."/>
            <person name="Kolisko M."/>
            <person name="Husnik F."/>
            <person name="Keeling P."/>
            <person name="Hampl V."/>
        </authorList>
    </citation>
    <scope>NUCLEOTIDE SEQUENCE [LARGE SCALE GENOMIC DNA]</scope>
    <source>
        <strain evidence="1">ST1C</strain>
    </source>
</reference>
<evidence type="ECO:0000313" key="2">
    <source>
        <dbReference type="Proteomes" id="UP000324800"/>
    </source>
</evidence>
<dbReference type="EMBL" id="SNRW01000551">
    <property type="protein sequence ID" value="KAA6400503.1"/>
    <property type="molecule type" value="Genomic_DNA"/>
</dbReference>
<proteinExistence type="predicted"/>
<protein>
    <submittedName>
        <fullName evidence="1">Uncharacterized protein</fullName>
    </submittedName>
</protein>
<dbReference type="AlphaFoldDB" id="A0A5J4X0C1"/>
<dbReference type="Proteomes" id="UP000324800">
    <property type="component" value="Unassembled WGS sequence"/>
</dbReference>
<organism evidence="1 2">
    <name type="scientific">Streblomastix strix</name>
    <dbReference type="NCBI Taxonomy" id="222440"/>
    <lineage>
        <taxon>Eukaryota</taxon>
        <taxon>Metamonada</taxon>
        <taxon>Preaxostyla</taxon>
        <taxon>Oxymonadida</taxon>
        <taxon>Streblomastigidae</taxon>
        <taxon>Streblomastix</taxon>
    </lineage>
</organism>